<evidence type="ECO:0000313" key="1">
    <source>
        <dbReference type="EMBL" id="WGM01839.1"/>
    </source>
</evidence>
<evidence type="ECO:0000313" key="2">
    <source>
        <dbReference type="Proteomes" id="UP001177595"/>
    </source>
</evidence>
<dbReference type="PANTHER" id="PTHR35564">
    <property type="match status" value="1"/>
</dbReference>
<reference evidence="1" key="1">
    <citation type="submission" date="2023-04" db="EMBL/GenBank/DDBJ databases">
        <title>Genome dynamics across the evolutionary transition to endosymbiosis.</title>
        <authorList>
            <person name="Siozios S."/>
            <person name="Nadal-Jimenez P."/>
            <person name="Azagi T."/>
            <person name="Sprong H."/>
            <person name="Frost C.L."/>
            <person name="Parratt S.R."/>
            <person name="Taylor G."/>
            <person name="Brettell L."/>
            <person name="Lew K.C."/>
            <person name="Croft L."/>
            <person name="King K.C."/>
            <person name="Brockhurst M.A."/>
            <person name="Hypsa V."/>
            <person name="Novakova E."/>
            <person name="Darby A.C."/>
            <person name="Hurst G.D.D."/>
        </authorList>
    </citation>
    <scope>NUCLEOTIDE SEQUENCE</scope>
    <source>
        <strain evidence="1">APv</strain>
    </source>
</reference>
<sequence length="311" mass="35205">MTFSLLGGSFYQNVRRLLNKCLRKGRQVSVPDDVVRFESVLTLDAPEREVESVTVDEPTAGETTYCMAVNHFGLLGTHGALPLRYTEWLIDRRYRYGDDSAKAFLDVFNHRLLSLRFQAWQKYLLYVNTELNPKRQLPAVIAAVTGLSAEQMACLPAADMSGLLSTSVRSLVNLERLLQREFQLAVKIQPFYGRWRKVASEYQAILGGCRLGEAPVIGQYFWDIQSHFLIQFTCSKPQQWEKFLSNSDVYSQLNQRVVLFTGNILSFSLELLVAFKGTGITLDGQFNLGKHGYLGNQARSAATRLYITPIN</sequence>
<dbReference type="NCBIfam" id="TIGR03347">
    <property type="entry name" value="VI_chp_1"/>
    <property type="match status" value="1"/>
</dbReference>
<dbReference type="PANTHER" id="PTHR35564:SF4">
    <property type="entry name" value="CYTOPLASMIC PROTEIN"/>
    <property type="match status" value="1"/>
</dbReference>
<dbReference type="InterPro" id="IPR010732">
    <property type="entry name" value="T6SS_TssG-like"/>
</dbReference>
<dbReference type="EMBL" id="CP123504">
    <property type="protein sequence ID" value="WGM01839.1"/>
    <property type="molecule type" value="Genomic_DNA"/>
</dbReference>
<accession>A0AA95KDR3</accession>
<name>A0AA95KDR3_9GAMM</name>
<dbReference type="Pfam" id="PF06996">
    <property type="entry name" value="T6SS_TssG"/>
    <property type="match status" value="1"/>
</dbReference>
<dbReference type="Proteomes" id="UP001177595">
    <property type="component" value="Chromosome"/>
</dbReference>
<protein>
    <submittedName>
        <fullName evidence="1">Type VI secretion system baseplate subunit TssG</fullName>
    </submittedName>
</protein>
<dbReference type="AlphaFoldDB" id="A0AA95KDR3"/>
<proteinExistence type="predicted"/>
<gene>
    <name evidence="1" type="primary">tssG</name>
    <name evidence="1" type="ORF">QE210_01555</name>
</gene>
<organism evidence="1 2">
    <name type="scientific">Arsenophonus nasoniae</name>
    <name type="common">son-killer infecting Nasonia vitripennis</name>
    <dbReference type="NCBI Taxonomy" id="638"/>
    <lineage>
        <taxon>Bacteria</taxon>
        <taxon>Pseudomonadati</taxon>
        <taxon>Pseudomonadota</taxon>
        <taxon>Gammaproteobacteria</taxon>
        <taxon>Enterobacterales</taxon>
        <taxon>Morganellaceae</taxon>
        <taxon>Arsenophonus</taxon>
    </lineage>
</organism>
<dbReference type="RefSeq" id="WP_280625282.1">
    <property type="nucleotide sequence ID" value="NZ_CP123504.1"/>
</dbReference>